<feature type="transmembrane region" description="Helical" evidence="5">
    <location>
        <begin position="190"/>
        <end position="213"/>
    </location>
</feature>
<name>A0ABS7U2S9_9BACT</name>
<dbReference type="InterPro" id="IPR002657">
    <property type="entry name" value="BilAc:Na_symport/Acr3"/>
</dbReference>
<dbReference type="InterPro" id="IPR004710">
    <property type="entry name" value="Bilac:Na_transpt"/>
</dbReference>
<evidence type="ECO:0000313" key="7">
    <source>
        <dbReference type="Proteomes" id="UP001139031"/>
    </source>
</evidence>
<keyword evidence="7" id="KW-1185">Reference proteome</keyword>
<dbReference type="PANTHER" id="PTHR10361">
    <property type="entry name" value="SODIUM-BILE ACID COTRANSPORTER"/>
    <property type="match status" value="1"/>
</dbReference>
<organism evidence="6 7">
    <name type="scientific">Nannocystis pusilla</name>
    <dbReference type="NCBI Taxonomy" id="889268"/>
    <lineage>
        <taxon>Bacteria</taxon>
        <taxon>Pseudomonadati</taxon>
        <taxon>Myxococcota</taxon>
        <taxon>Polyangia</taxon>
        <taxon>Nannocystales</taxon>
        <taxon>Nannocystaceae</taxon>
        <taxon>Nannocystis</taxon>
    </lineage>
</organism>
<dbReference type="InterPro" id="IPR038770">
    <property type="entry name" value="Na+/solute_symporter_sf"/>
</dbReference>
<dbReference type="Pfam" id="PF01758">
    <property type="entry name" value="SBF"/>
    <property type="match status" value="1"/>
</dbReference>
<evidence type="ECO:0000256" key="3">
    <source>
        <dbReference type="ARBA" id="ARBA00022989"/>
    </source>
</evidence>
<dbReference type="PANTHER" id="PTHR10361:SF24">
    <property type="entry name" value="P3 PROTEIN"/>
    <property type="match status" value="1"/>
</dbReference>
<keyword evidence="4 5" id="KW-0472">Membrane</keyword>
<keyword evidence="2 5" id="KW-0812">Transmembrane</keyword>
<dbReference type="RefSeq" id="WP_224196477.1">
    <property type="nucleotide sequence ID" value="NZ_JAIRAU010000049.1"/>
</dbReference>
<comment type="subcellular location">
    <subcellularLocation>
        <location evidence="1">Membrane</location>
        <topology evidence="1">Multi-pass membrane protein</topology>
    </subcellularLocation>
</comment>
<feature type="transmembrane region" description="Helical" evidence="5">
    <location>
        <begin position="160"/>
        <end position="178"/>
    </location>
</feature>
<feature type="transmembrane region" description="Helical" evidence="5">
    <location>
        <begin position="59"/>
        <end position="79"/>
    </location>
</feature>
<feature type="transmembrane region" description="Helical" evidence="5">
    <location>
        <begin position="251"/>
        <end position="272"/>
    </location>
</feature>
<evidence type="ECO:0000256" key="2">
    <source>
        <dbReference type="ARBA" id="ARBA00022692"/>
    </source>
</evidence>
<proteinExistence type="predicted"/>
<feature type="transmembrane region" description="Helical" evidence="5">
    <location>
        <begin position="31"/>
        <end position="53"/>
    </location>
</feature>
<dbReference type="Proteomes" id="UP001139031">
    <property type="component" value="Unassembled WGS sequence"/>
</dbReference>
<reference evidence="6" key="1">
    <citation type="submission" date="2021-08" db="EMBL/GenBank/DDBJ databases">
        <authorList>
            <person name="Stevens D.C."/>
        </authorList>
    </citation>
    <scope>NUCLEOTIDE SEQUENCE</scope>
    <source>
        <strain evidence="6">DSM 53165</strain>
    </source>
</reference>
<dbReference type="EMBL" id="JAIRAU010000049">
    <property type="protein sequence ID" value="MBZ5714744.1"/>
    <property type="molecule type" value="Genomic_DNA"/>
</dbReference>
<evidence type="ECO:0000256" key="4">
    <source>
        <dbReference type="ARBA" id="ARBA00023136"/>
    </source>
</evidence>
<evidence type="ECO:0000313" key="6">
    <source>
        <dbReference type="EMBL" id="MBZ5714744.1"/>
    </source>
</evidence>
<feature type="transmembrane region" description="Helical" evidence="5">
    <location>
        <begin position="128"/>
        <end position="148"/>
    </location>
</feature>
<sequence length="280" mass="29492">MPIALGVIMLGLGLSLTLEDFKRVVLMPKPVFVGLFCQMLVLPVVCFAIATGFDLPPALAVGLMLLSASPGGATANLFSHLAKGDVALNVTLTAVNSVLSLLTLPFIVNYSLVHFMGEGKVIPLQFDKVIQVFAIVLVPVAIGMFVRSKKPAGAARLEKPVKILSAVFLLLVIAATVAKERAHVVEYFQQVGLAALAFNLVSMAVGYLVPLVVRLPRRQAVAIGMEIGIHNGTLAIAIASAPTLLNNSAMAVPPAVYSLIMFFTAAAFGYLVNRGTTRAA</sequence>
<feature type="transmembrane region" description="Helical" evidence="5">
    <location>
        <begin position="220"/>
        <end position="245"/>
    </location>
</feature>
<evidence type="ECO:0000256" key="1">
    <source>
        <dbReference type="ARBA" id="ARBA00004141"/>
    </source>
</evidence>
<feature type="transmembrane region" description="Helical" evidence="5">
    <location>
        <begin position="86"/>
        <end position="108"/>
    </location>
</feature>
<gene>
    <name evidence="6" type="ORF">K7C98_36400</name>
</gene>
<evidence type="ECO:0000256" key="5">
    <source>
        <dbReference type="SAM" id="Phobius"/>
    </source>
</evidence>
<protein>
    <submittedName>
        <fullName evidence="6">Bile acid:sodium symporter family protein</fullName>
    </submittedName>
</protein>
<accession>A0ABS7U2S9</accession>
<dbReference type="Gene3D" id="1.20.1530.20">
    <property type="match status" value="1"/>
</dbReference>
<keyword evidence="3 5" id="KW-1133">Transmembrane helix</keyword>
<comment type="caution">
    <text evidence="6">The sequence shown here is derived from an EMBL/GenBank/DDBJ whole genome shotgun (WGS) entry which is preliminary data.</text>
</comment>